<evidence type="ECO:0000313" key="13">
    <source>
        <dbReference type="Proteomes" id="UP000838756"/>
    </source>
</evidence>
<dbReference type="FunFam" id="3.30.160.60:FF:003185">
    <property type="entry name" value="Lame duck, isoform C"/>
    <property type="match status" value="1"/>
</dbReference>
<reference evidence="12" key="1">
    <citation type="submission" date="2022-03" db="EMBL/GenBank/DDBJ databases">
        <authorList>
            <person name="Lindestad O."/>
        </authorList>
    </citation>
    <scope>NUCLEOTIDE SEQUENCE</scope>
</reference>
<feature type="domain" description="C2H2-type" evidence="11">
    <location>
        <begin position="1"/>
        <end position="26"/>
    </location>
</feature>
<evidence type="ECO:0000313" key="12">
    <source>
        <dbReference type="EMBL" id="CAH2216054.1"/>
    </source>
</evidence>
<comment type="caution">
    <text evidence="12">The sequence shown here is derived from an EMBL/GenBank/DDBJ whole genome shotgun (WGS) entry which is preliminary data.</text>
</comment>
<keyword evidence="3" id="KW-0709">Segmentation polarity protein</keyword>
<dbReference type="GO" id="GO:0000981">
    <property type="term" value="F:DNA-binding transcription factor activity, RNA polymerase II-specific"/>
    <property type="evidence" value="ECO:0007669"/>
    <property type="project" value="TreeGrafter"/>
</dbReference>
<feature type="domain" description="C2H2-type" evidence="11">
    <location>
        <begin position="27"/>
        <end position="57"/>
    </location>
</feature>
<dbReference type="OrthoDB" id="3214149at2759"/>
<evidence type="ECO:0000256" key="4">
    <source>
        <dbReference type="ARBA" id="ARBA00022723"/>
    </source>
</evidence>
<evidence type="ECO:0000256" key="10">
    <source>
        <dbReference type="PROSITE-ProRule" id="PRU00042"/>
    </source>
</evidence>
<dbReference type="FunFam" id="3.30.160.60:FF:000019">
    <property type="entry name" value="GLI family zinc finger 3"/>
    <property type="match status" value="1"/>
</dbReference>
<dbReference type="InterPro" id="IPR043359">
    <property type="entry name" value="GLI-like"/>
</dbReference>
<evidence type="ECO:0000256" key="8">
    <source>
        <dbReference type="ARBA" id="ARBA00023125"/>
    </source>
</evidence>
<gene>
    <name evidence="12" type="primary">jg3177</name>
    <name evidence="12" type="ORF">PAEG_LOCUS4124</name>
</gene>
<evidence type="ECO:0000256" key="7">
    <source>
        <dbReference type="ARBA" id="ARBA00022833"/>
    </source>
</evidence>
<dbReference type="AlphaFoldDB" id="A0A8S4QSN1"/>
<dbReference type="PANTHER" id="PTHR45718">
    <property type="entry name" value="TRANSCRIPTIONAL ACTIVATOR CUBITUS INTERRUPTUS"/>
    <property type="match status" value="1"/>
</dbReference>
<dbReference type="GO" id="GO:0000978">
    <property type="term" value="F:RNA polymerase II cis-regulatory region sequence-specific DNA binding"/>
    <property type="evidence" value="ECO:0007669"/>
    <property type="project" value="TreeGrafter"/>
</dbReference>
<evidence type="ECO:0000256" key="2">
    <source>
        <dbReference type="ARBA" id="ARBA00010831"/>
    </source>
</evidence>
<dbReference type="PROSITE" id="PS50157">
    <property type="entry name" value="ZINC_FINGER_C2H2_2"/>
    <property type="match status" value="3"/>
</dbReference>
<dbReference type="Pfam" id="PF00096">
    <property type="entry name" value="zf-C2H2"/>
    <property type="match status" value="2"/>
</dbReference>
<feature type="non-terminal residue" evidence="12">
    <location>
        <position position="1"/>
    </location>
</feature>
<evidence type="ECO:0000259" key="11">
    <source>
        <dbReference type="PROSITE" id="PS50157"/>
    </source>
</evidence>
<dbReference type="InterPro" id="IPR013087">
    <property type="entry name" value="Znf_C2H2_type"/>
</dbReference>
<accession>A0A8S4QSN1</accession>
<dbReference type="PROSITE" id="PS00028">
    <property type="entry name" value="ZINC_FINGER_C2H2_1"/>
    <property type="match status" value="2"/>
</dbReference>
<comment type="similarity">
    <text evidence="2">Belongs to the GLI C2H2-type zinc-finger protein family.</text>
</comment>
<evidence type="ECO:0000256" key="3">
    <source>
        <dbReference type="ARBA" id="ARBA00022716"/>
    </source>
</evidence>
<dbReference type="GO" id="GO:0005634">
    <property type="term" value="C:nucleus"/>
    <property type="evidence" value="ECO:0007669"/>
    <property type="project" value="UniProtKB-SubCell"/>
</dbReference>
<dbReference type="PANTHER" id="PTHR45718:SF4">
    <property type="entry name" value="TRANSCRIPTIONAL ACTIVATOR CUBITUS INTERRUPTUS"/>
    <property type="match status" value="1"/>
</dbReference>
<evidence type="ECO:0000256" key="9">
    <source>
        <dbReference type="ARBA" id="ARBA00023242"/>
    </source>
</evidence>
<organism evidence="12 13">
    <name type="scientific">Pararge aegeria aegeria</name>
    <dbReference type="NCBI Taxonomy" id="348720"/>
    <lineage>
        <taxon>Eukaryota</taxon>
        <taxon>Metazoa</taxon>
        <taxon>Ecdysozoa</taxon>
        <taxon>Arthropoda</taxon>
        <taxon>Hexapoda</taxon>
        <taxon>Insecta</taxon>
        <taxon>Pterygota</taxon>
        <taxon>Neoptera</taxon>
        <taxon>Endopterygota</taxon>
        <taxon>Lepidoptera</taxon>
        <taxon>Glossata</taxon>
        <taxon>Ditrysia</taxon>
        <taxon>Papilionoidea</taxon>
        <taxon>Nymphalidae</taxon>
        <taxon>Satyrinae</taxon>
        <taxon>Satyrini</taxon>
        <taxon>Parargina</taxon>
        <taxon>Pararge</taxon>
    </lineage>
</organism>
<dbReference type="Gene3D" id="3.30.160.60">
    <property type="entry name" value="Classic Zinc Finger"/>
    <property type="match status" value="3"/>
</dbReference>
<protein>
    <submittedName>
        <fullName evidence="12">Jg3177 protein</fullName>
    </submittedName>
</protein>
<dbReference type="Proteomes" id="UP000838756">
    <property type="component" value="Unassembled WGS sequence"/>
</dbReference>
<dbReference type="GO" id="GO:0007367">
    <property type="term" value="P:segment polarity determination"/>
    <property type="evidence" value="ECO:0007669"/>
    <property type="project" value="UniProtKB-KW"/>
</dbReference>
<keyword evidence="5" id="KW-0677">Repeat</keyword>
<dbReference type="GO" id="GO:0008270">
    <property type="term" value="F:zinc ion binding"/>
    <property type="evidence" value="ECO:0007669"/>
    <property type="project" value="UniProtKB-KW"/>
</dbReference>
<evidence type="ECO:0000256" key="5">
    <source>
        <dbReference type="ARBA" id="ARBA00022737"/>
    </source>
</evidence>
<dbReference type="SUPFAM" id="SSF57667">
    <property type="entry name" value="beta-beta-alpha zinc fingers"/>
    <property type="match status" value="2"/>
</dbReference>
<keyword evidence="3" id="KW-0217">Developmental protein</keyword>
<dbReference type="GO" id="GO:0000122">
    <property type="term" value="P:negative regulation of transcription by RNA polymerase II"/>
    <property type="evidence" value="ECO:0007669"/>
    <property type="project" value="UniProtKB-ARBA"/>
</dbReference>
<sequence length="102" mass="11591">FEGCCKAYSRLENLKTHLRSHTGEKPYTCEYPGCAKAFSNASDRAKHQNRTHSNEKPYVCKAPGCTKRYTDPSSLRKHVKTVHGAEFYASKKHKGLFLNKIT</sequence>
<keyword evidence="9" id="KW-0539">Nucleus</keyword>
<proteinExistence type="inferred from homology"/>
<feature type="domain" description="C2H2-type" evidence="11">
    <location>
        <begin position="58"/>
        <end position="88"/>
    </location>
</feature>
<keyword evidence="8" id="KW-0238">DNA-binding</keyword>
<dbReference type="SMART" id="SM00355">
    <property type="entry name" value="ZnF_C2H2"/>
    <property type="match status" value="3"/>
</dbReference>
<dbReference type="FunFam" id="3.30.160.60:FF:000036">
    <property type="entry name" value="GLI family zinc finger 3"/>
    <property type="match status" value="1"/>
</dbReference>
<evidence type="ECO:0000256" key="6">
    <source>
        <dbReference type="ARBA" id="ARBA00022771"/>
    </source>
</evidence>
<dbReference type="InterPro" id="IPR036236">
    <property type="entry name" value="Znf_C2H2_sf"/>
</dbReference>
<dbReference type="EMBL" id="CAKXAJ010013808">
    <property type="protein sequence ID" value="CAH2216054.1"/>
    <property type="molecule type" value="Genomic_DNA"/>
</dbReference>
<evidence type="ECO:0000256" key="1">
    <source>
        <dbReference type="ARBA" id="ARBA00004123"/>
    </source>
</evidence>
<keyword evidence="13" id="KW-1185">Reference proteome</keyword>
<keyword evidence="4" id="KW-0479">Metal-binding</keyword>
<comment type="subcellular location">
    <subcellularLocation>
        <location evidence="1">Nucleus</location>
    </subcellularLocation>
</comment>
<name>A0A8S4QSN1_9NEOP</name>
<keyword evidence="7" id="KW-0862">Zinc</keyword>
<keyword evidence="6 10" id="KW-0863">Zinc-finger</keyword>